<gene>
    <name evidence="2" type="ORF">SAMN02745229_00414</name>
</gene>
<reference evidence="3" key="1">
    <citation type="submission" date="2016-11" db="EMBL/GenBank/DDBJ databases">
        <authorList>
            <person name="Varghese N."/>
            <person name="Submissions S."/>
        </authorList>
    </citation>
    <scope>NUCLEOTIDE SEQUENCE [LARGE SCALE GENOMIC DNA]</scope>
    <source>
        <strain evidence="3">DSM 3071</strain>
    </source>
</reference>
<dbReference type="GeneID" id="89509317"/>
<dbReference type="EMBL" id="FQXK01000004">
    <property type="protein sequence ID" value="SHH42541.1"/>
    <property type="molecule type" value="Genomic_DNA"/>
</dbReference>
<proteinExistence type="predicted"/>
<keyword evidence="1" id="KW-1133">Transmembrane helix</keyword>
<feature type="transmembrane region" description="Helical" evidence="1">
    <location>
        <begin position="51"/>
        <end position="73"/>
    </location>
</feature>
<keyword evidence="3" id="KW-1185">Reference proteome</keyword>
<protein>
    <recommendedName>
        <fullName evidence="4">DUF2207 domain-containing protein</fullName>
    </recommendedName>
</protein>
<evidence type="ECO:0000313" key="3">
    <source>
        <dbReference type="Proteomes" id="UP000184278"/>
    </source>
</evidence>
<dbReference type="RefSeq" id="WP_073385116.1">
    <property type="nucleotide sequence ID" value="NZ_FQXK01000004.1"/>
</dbReference>
<dbReference type="Proteomes" id="UP000184278">
    <property type="component" value="Unassembled WGS sequence"/>
</dbReference>
<keyword evidence="1" id="KW-0472">Membrane</keyword>
<accession>A0A1M5SVF1</accession>
<sequence>MARNKRVKRRERKLREERRKKYYDELIQNSMAESKKVIWEHSPINKIASKIFAVGICYFLFMLFGSSIVVLFGNGFRNICKLPSSDPIEIVDTSEYNNYHLDEILDYDIYVKPDKSDGSLYITYDISWLVLDSDKEKLTWVKIGIPNKYTEDIKALSNNISKIGYLDDSGDYVRIDFRNSYKEGQVVDFSFSIHAHRLYKEDGSNRLYSFTPGWFNDIDVDNIEVIWDISEIEGDIIPQCPYGKLRTTENSISFYGSLNAGRKFEAIIKMPDSAFDNDDLYEKEISEDLSGYMFWFVHAFGFLAFCFGCPLIAYLVFYAKAIIWSVDSYQKGKTYLCQDESSIAGYMRRFRKEHEIEYEEIKREAHEFYEDIKGSGSGHGRGYGRGGCACACACACAGGGRAGCSTKDFYGTILNTEQIHKVYKSTKQK</sequence>
<dbReference type="STRING" id="1121131.SAMN02745229_00414"/>
<feature type="transmembrane region" description="Helical" evidence="1">
    <location>
        <begin position="292"/>
        <end position="317"/>
    </location>
</feature>
<keyword evidence="1" id="KW-0812">Transmembrane</keyword>
<evidence type="ECO:0000313" key="2">
    <source>
        <dbReference type="EMBL" id="SHH42541.1"/>
    </source>
</evidence>
<dbReference type="AlphaFoldDB" id="A0A1M5SVF1"/>
<organism evidence="2 3">
    <name type="scientific">Butyrivibrio fibrisolvens DSM 3071</name>
    <dbReference type="NCBI Taxonomy" id="1121131"/>
    <lineage>
        <taxon>Bacteria</taxon>
        <taxon>Bacillati</taxon>
        <taxon>Bacillota</taxon>
        <taxon>Clostridia</taxon>
        <taxon>Lachnospirales</taxon>
        <taxon>Lachnospiraceae</taxon>
        <taxon>Butyrivibrio</taxon>
    </lineage>
</organism>
<evidence type="ECO:0000256" key="1">
    <source>
        <dbReference type="SAM" id="Phobius"/>
    </source>
</evidence>
<evidence type="ECO:0008006" key="4">
    <source>
        <dbReference type="Google" id="ProtNLM"/>
    </source>
</evidence>
<dbReference type="OrthoDB" id="2040589at2"/>
<name>A0A1M5SVF1_BUTFI</name>